<feature type="compositionally biased region" description="Basic and acidic residues" evidence="3">
    <location>
        <begin position="415"/>
        <end position="432"/>
    </location>
</feature>
<dbReference type="PANTHER" id="PTHR21502:SF3">
    <property type="entry name" value="CILIUM ASSEMBLY PROTEIN DZIP1L"/>
    <property type="match status" value="1"/>
</dbReference>
<feature type="compositionally biased region" description="Polar residues" evidence="3">
    <location>
        <begin position="401"/>
        <end position="410"/>
    </location>
</feature>
<dbReference type="Proteomes" id="UP001516023">
    <property type="component" value="Unassembled WGS sequence"/>
</dbReference>
<dbReference type="SUPFAM" id="SSF54236">
    <property type="entry name" value="Ubiquitin-like"/>
    <property type="match status" value="1"/>
</dbReference>
<feature type="compositionally biased region" description="Polar residues" evidence="3">
    <location>
        <begin position="460"/>
        <end position="472"/>
    </location>
</feature>
<feature type="region of interest" description="Disordered" evidence="3">
    <location>
        <begin position="609"/>
        <end position="634"/>
    </location>
</feature>
<accession>A0ABD3P3V2</accession>
<feature type="domain" description="Cilium assembly protein DZIP1 N-terminal" evidence="4">
    <location>
        <begin position="34"/>
        <end position="152"/>
    </location>
</feature>
<feature type="coiled-coil region" evidence="2">
    <location>
        <begin position="117"/>
        <end position="158"/>
    </location>
</feature>
<dbReference type="InterPro" id="IPR029071">
    <property type="entry name" value="Ubiquitin-like_domsf"/>
</dbReference>
<dbReference type="InterPro" id="IPR032714">
    <property type="entry name" value="DZIP1_N"/>
</dbReference>
<dbReference type="GO" id="GO:0005737">
    <property type="term" value="C:cytoplasm"/>
    <property type="evidence" value="ECO:0007669"/>
    <property type="project" value="UniProtKB-SubCell"/>
</dbReference>
<dbReference type="PANTHER" id="PTHR21502">
    <property type="entry name" value="ZINC FINGER PROTEIN DZIP1"/>
    <property type="match status" value="1"/>
</dbReference>
<feature type="region of interest" description="Disordered" evidence="3">
    <location>
        <begin position="515"/>
        <end position="547"/>
    </location>
</feature>
<comment type="caution">
    <text evidence="5">The sequence shown here is derived from an EMBL/GenBank/DDBJ whole genome shotgun (WGS) entry which is preliminary data.</text>
</comment>
<feature type="region of interest" description="Disordered" evidence="3">
    <location>
        <begin position="654"/>
        <end position="675"/>
    </location>
</feature>
<sequence>MAQKEYNRNASAIEHNTPAPRTSYAENLLFEKGFQFQKRHREDKIDLRRISKVDIDKVIKDVDLEVLQSLLENITFAEITEDDFDLYSNDCFVKLFQINQLTLEYLLDVQDTLSANLNGLARKYASKKREVENLSKNLARQDAEVATLRDELHRTREIMKKIETSTTVVRFDPGLFPSQESRGDEKHDDSDEFSKSSDSSKRQNAVKLNVVSSVHGKYLSLVVCPSIAVHDLKKQLIELLNDSVNSESWSISFKGKHLVNPMQTIDQAGIDANNNALVLEISSQHSDMESAEIEKAEAGNDIACSKLEDLVCLATMAHKELVEASQRNESSQIKNCESIIALVGSRLENLESVLLGEVQRSIRNVMLERSCTQDIVDHNSTLSRDTPWKEDKMVSPAHLSKFNNGNIESDNGNEETAKDTVSTKRSFDDDVHTNAGYQCPLCGNPNDSEPRYSLGPTTELDIQQKGNPTSPTSHIKVEADDDASGKVMAQLAHASDIQRESNNSVVDDISRVVKSPSQEKTHDLVKHETADTKSPRSMSPTPTERSLEKVNLSMEHFSFSYESEDCISVDITNQEDGSDNNLSEICGLAPAIDIASVATDSDMQSIEVSPSEFRTHVNPPPKADTSKDDDPINCFGRKSLNKKGKFFKNLARGWMKKKSKEKKDLSGKNGKLYHV</sequence>
<name>A0ABD3P3V2_9STRA</name>
<dbReference type="InterPro" id="IPR051241">
    <property type="entry name" value="DZIP_RILPL"/>
</dbReference>
<feature type="compositionally biased region" description="Basic and acidic residues" evidence="3">
    <location>
        <begin position="517"/>
        <end position="534"/>
    </location>
</feature>
<evidence type="ECO:0000256" key="3">
    <source>
        <dbReference type="SAM" id="MobiDB-lite"/>
    </source>
</evidence>
<feature type="compositionally biased region" description="Polar residues" evidence="3">
    <location>
        <begin position="535"/>
        <end position="544"/>
    </location>
</feature>
<proteinExistence type="predicted"/>
<keyword evidence="6" id="KW-1185">Reference proteome</keyword>
<keyword evidence="1 2" id="KW-0175">Coiled coil</keyword>
<evidence type="ECO:0000256" key="1">
    <source>
        <dbReference type="ARBA" id="ARBA00023054"/>
    </source>
</evidence>
<feature type="compositionally biased region" description="Basic and acidic residues" evidence="3">
    <location>
        <begin position="181"/>
        <end position="200"/>
    </location>
</feature>
<dbReference type="AlphaFoldDB" id="A0ABD3P3V2"/>
<evidence type="ECO:0000313" key="6">
    <source>
        <dbReference type="Proteomes" id="UP001516023"/>
    </source>
</evidence>
<feature type="region of interest" description="Disordered" evidence="3">
    <location>
        <begin position="399"/>
        <end position="472"/>
    </location>
</feature>
<dbReference type="EMBL" id="JABMIG020000286">
    <property type="protein sequence ID" value="KAL3782432.1"/>
    <property type="molecule type" value="Genomic_DNA"/>
</dbReference>
<feature type="region of interest" description="Disordered" evidence="3">
    <location>
        <begin position="172"/>
        <end position="200"/>
    </location>
</feature>
<dbReference type="Pfam" id="PF13815">
    <property type="entry name" value="Dzip-like_N"/>
    <property type="match status" value="1"/>
</dbReference>
<evidence type="ECO:0000313" key="5">
    <source>
        <dbReference type="EMBL" id="KAL3782432.1"/>
    </source>
</evidence>
<organism evidence="5 6">
    <name type="scientific">Cyclotella cryptica</name>
    <dbReference type="NCBI Taxonomy" id="29204"/>
    <lineage>
        <taxon>Eukaryota</taxon>
        <taxon>Sar</taxon>
        <taxon>Stramenopiles</taxon>
        <taxon>Ochrophyta</taxon>
        <taxon>Bacillariophyta</taxon>
        <taxon>Coscinodiscophyceae</taxon>
        <taxon>Thalassiosirophycidae</taxon>
        <taxon>Stephanodiscales</taxon>
        <taxon>Stephanodiscaceae</taxon>
        <taxon>Cyclotella</taxon>
    </lineage>
</organism>
<evidence type="ECO:0000259" key="4">
    <source>
        <dbReference type="Pfam" id="PF13815"/>
    </source>
</evidence>
<dbReference type="GO" id="GO:0008270">
    <property type="term" value="F:zinc ion binding"/>
    <property type="evidence" value="ECO:0007669"/>
    <property type="project" value="UniProtKB-KW"/>
</dbReference>
<evidence type="ECO:0000256" key="2">
    <source>
        <dbReference type="SAM" id="Coils"/>
    </source>
</evidence>
<reference evidence="5 6" key="1">
    <citation type="journal article" date="2020" name="G3 (Bethesda)">
        <title>Improved Reference Genome for Cyclotella cryptica CCMP332, a Model for Cell Wall Morphogenesis, Salinity Adaptation, and Lipid Production in Diatoms (Bacillariophyta).</title>
        <authorList>
            <person name="Roberts W.R."/>
            <person name="Downey K.M."/>
            <person name="Ruck E.C."/>
            <person name="Traller J.C."/>
            <person name="Alverson A.J."/>
        </authorList>
    </citation>
    <scope>NUCLEOTIDE SEQUENCE [LARGE SCALE GENOMIC DNA]</scope>
    <source>
        <strain evidence="5 6">CCMP332</strain>
    </source>
</reference>
<protein>
    <recommendedName>
        <fullName evidence="4">Cilium assembly protein DZIP1 N-terminal domain-containing protein</fullName>
    </recommendedName>
</protein>
<gene>
    <name evidence="5" type="ORF">HJC23_006005</name>
</gene>